<evidence type="ECO:0000259" key="2">
    <source>
        <dbReference type="PROSITE" id="PS50279"/>
    </source>
</evidence>
<evidence type="ECO:0000256" key="1">
    <source>
        <dbReference type="ARBA" id="ARBA00023157"/>
    </source>
</evidence>
<dbReference type="OrthoDB" id="4473401at2759"/>
<dbReference type="Pfam" id="PF00014">
    <property type="entry name" value="Kunitz_BPTI"/>
    <property type="match status" value="1"/>
</dbReference>
<keyword evidence="4" id="KW-1185">Reference proteome</keyword>
<dbReference type="PROSITE" id="PS00280">
    <property type="entry name" value="BPTI_KUNITZ_1"/>
    <property type="match status" value="1"/>
</dbReference>
<organism evidence="5">
    <name type="scientific">Hydatigena taeniaeformis</name>
    <name type="common">Feline tapeworm</name>
    <name type="synonym">Taenia taeniaeformis</name>
    <dbReference type="NCBI Taxonomy" id="6205"/>
    <lineage>
        <taxon>Eukaryota</taxon>
        <taxon>Metazoa</taxon>
        <taxon>Spiralia</taxon>
        <taxon>Lophotrochozoa</taxon>
        <taxon>Platyhelminthes</taxon>
        <taxon>Cestoda</taxon>
        <taxon>Eucestoda</taxon>
        <taxon>Cyclophyllidea</taxon>
        <taxon>Taeniidae</taxon>
        <taxon>Hydatigera</taxon>
    </lineage>
</organism>
<dbReference type="AlphaFoldDB" id="A0A0R3X361"/>
<dbReference type="GO" id="GO:0004867">
    <property type="term" value="F:serine-type endopeptidase inhibitor activity"/>
    <property type="evidence" value="ECO:0007669"/>
    <property type="project" value="InterPro"/>
</dbReference>
<reference evidence="5" key="1">
    <citation type="submission" date="2016-04" db="UniProtKB">
        <authorList>
            <consortium name="WormBaseParasite"/>
        </authorList>
    </citation>
    <scope>IDENTIFICATION</scope>
</reference>
<accession>A0A0R3X361</accession>
<dbReference type="STRING" id="6205.A0A0R3X361"/>
<dbReference type="SUPFAM" id="SSF57362">
    <property type="entry name" value="BPTI-like"/>
    <property type="match status" value="1"/>
</dbReference>
<dbReference type="InterPro" id="IPR020901">
    <property type="entry name" value="Prtase_inh_Kunz-CS"/>
</dbReference>
<dbReference type="CDD" id="cd00109">
    <property type="entry name" value="Kunitz-type"/>
    <property type="match status" value="1"/>
</dbReference>
<dbReference type="Gene3D" id="4.10.410.10">
    <property type="entry name" value="Pancreatic trypsin inhibitor Kunitz domain"/>
    <property type="match status" value="1"/>
</dbReference>
<dbReference type="PRINTS" id="PR00759">
    <property type="entry name" value="BASICPTASE"/>
</dbReference>
<dbReference type="FunFam" id="4.10.410.10:FF:000020">
    <property type="entry name" value="Collagen, type VI, alpha 3"/>
    <property type="match status" value="1"/>
</dbReference>
<dbReference type="InterPro" id="IPR050098">
    <property type="entry name" value="TFPI/VKTCI-like"/>
</dbReference>
<dbReference type="InterPro" id="IPR002223">
    <property type="entry name" value="Kunitz_BPTI"/>
</dbReference>
<keyword evidence="1" id="KW-1015">Disulfide bond</keyword>
<gene>
    <name evidence="3" type="ORF">TTAC_LOCUS7748</name>
</gene>
<dbReference type="SMART" id="SM00131">
    <property type="entry name" value="KU"/>
    <property type="match status" value="1"/>
</dbReference>
<feature type="domain" description="BPTI/Kunitz inhibitor" evidence="2">
    <location>
        <begin position="19"/>
        <end position="69"/>
    </location>
</feature>
<dbReference type="GO" id="GO:0005615">
    <property type="term" value="C:extracellular space"/>
    <property type="evidence" value="ECO:0007669"/>
    <property type="project" value="TreeGrafter"/>
</dbReference>
<evidence type="ECO:0000313" key="3">
    <source>
        <dbReference type="EMBL" id="VDM32197.1"/>
    </source>
</evidence>
<evidence type="ECO:0000313" key="4">
    <source>
        <dbReference type="Proteomes" id="UP000274429"/>
    </source>
</evidence>
<evidence type="ECO:0000313" key="5">
    <source>
        <dbReference type="WBParaSite" id="TTAC_0000776301-mRNA-1"/>
    </source>
</evidence>
<name>A0A0R3X361_HYDTA</name>
<proteinExistence type="predicted"/>
<dbReference type="EMBL" id="UYWX01020400">
    <property type="protein sequence ID" value="VDM32197.1"/>
    <property type="molecule type" value="Genomic_DNA"/>
</dbReference>
<dbReference type="PANTHER" id="PTHR10083">
    <property type="entry name" value="KUNITZ-TYPE PROTEASE INHIBITOR-RELATED"/>
    <property type="match status" value="1"/>
</dbReference>
<dbReference type="Proteomes" id="UP000274429">
    <property type="component" value="Unassembled WGS sequence"/>
</dbReference>
<dbReference type="WBParaSite" id="TTAC_0000776301-mRNA-1">
    <property type="protein sequence ID" value="TTAC_0000776301-mRNA-1"/>
    <property type="gene ID" value="TTAC_0000776301"/>
</dbReference>
<reference evidence="3 4" key="2">
    <citation type="submission" date="2018-11" db="EMBL/GenBank/DDBJ databases">
        <authorList>
            <consortium name="Pathogen Informatics"/>
        </authorList>
    </citation>
    <scope>NUCLEOTIDE SEQUENCE [LARGE SCALE GENOMIC DNA]</scope>
</reference>
<dbReference type="PROSITE" id="PS50279">
    <property type="entry name" value="BPTI_KUNITZ_2"/>
    <property type="match status" value="1"/>
</dbReference>
<dbReference type="PANTHER" id="PTHR10083:SF374">
    <property type="entry name" value="BPTI_KUNITZ INHIBITOR DOMAIN-CONTAINING PROTEIN"/>
    <property type="match status" value="1"/>
</dbReference>
<protein>
    <submittedName>
        <fullName evidence="5">BPTI/Kunitz inhibitor domain-containing protein</fullName>
    </submittedName>
</protein>
<dbReference type="InterPro" id="IPR036880">
    <property type="entry name" value="Kunitz_BPTI_sf"/>
</dbReference>
<sequence>LLEALARSTLLSLDTVDPCKQPIEAGDCIGFFPRWGMNQETGQCEEFIFGGCGGNDNQFDTKEKCEAFCIRGEPNGETTDSSSLPICTLCHPQERFTTAVL</sequence>